<proteinExistence type="predicted"/>
<gene>
    <name evidence="2" type="ORF">SAMN04244570_0638</name>
</gene>
<evidence type="ECO:0000256" key="1">
    <source>
        <dbReference type="SAM" id="Phobius"/>
    </source>
</evidence>
<keyword evidence="1" id="KW-0472">Membrane</keyword>
<evidence type="ECO:0000313" key="3">
    <source>
        <dbReference type="Proteomes" id="UP000190042"/>
    </source>
</evidence>
<sequence>MSPKRFEVQLTAVGGTSSFLGKLQVEQVKIKNLYVAGRSVYFETDSKGIQTIRRFRKKYHVKVKVSHIGNDTVNYRLFSSFLFIIGCMLPLCASLFLWNIEVESEVPELAERMELKMEKANIRVPSLLSKLPEEDEIRRLLMQDESSLSWIRFKKMGTSLIVSPMLAPLSAEVKEDKKEKPSHLVAKTGGVITHFALTRGERASIVHQTVKKGDMLATGILEQGEKTTVVGADGEVFADYWLEYHFELPRTVKYSTQGEEQVNINWRTPWHESKEGVFRLRNPILFKESREDPIHTVRLEKGMEETVILPLLKHDLLSKKTDELVIKEENILHVSFTNDKVSGTLLFLINENIAEKRPITQGD</sequence>
<name>A0A1T4XG44_9BACL</name>
<dbReference type="Pfam" id="PF06898">
    <property type="entry name" value="YqfD"/>
    <property type="match status" value="1"/>
</dbReference>
<keyword evidence="1" id="KW-1133">Transmembrane helix</keyword>
<organism evidence="2 3">
    <name type="scientific">Sporosarcina newyorkensis</name>
    <dbReference type="NCBI Taxonomy" id="759851"/>
    <lineage>
        <taxon>Bacteria</taxon>
        <taxon>Bacillati</taxon>
        <taxon>Bacillota</taxon>
        <taxon>Bacilli</taxon>
        <taxon>Bacillales</taxon>
        <taxon>Caryophanaceae</taxon>
        <taxon>Sporosarcina</taxon>
    </lineage>
</organism>
<protein>
    <submittedName>
        <fullName evidence="2">Similar to stage IV sporulation protein</fullName>
    </submittedName>
</protein>
<reference evidence="3" key="1">
    <citation type="submission" date="2017-02" db="EMBL/GenBank/DDBJ databases">
        <authorList>
            <person name="Varghese N."/>
            <person name="Submissions S."/>
        </authorList>
    </citation>
    <scope>NUCLEOTIDE SEQUENCE [LARGE SCALE GENOMIC DNA]</scope>
    <source>
        <strain evidence="3">DSM 23966</strain>
    </source>
</reference>
<dbReference type="Proteomes" id="UP000190042">
    <property type="component" value="Unassembled WGS sequence"/>
</dbReference>
<keyword evidence="3" id="KW-1185">Reference proteome</keyword>
<accession>A0A1T4XG44</accession>
<dbReference type="InterPro" id="IPR010690">
    <property type="entry name" value="YqfD"/>
</dbReference>
<evidence type="ECO:0000313" key="2">
    <source>
        <dbReference type="EMBL" id="SKA88178.1"/>
    </source>
</evidence>
<dbReference type="AlphaFoldDB" id="A0A1T4XG44"/>
<keyword evidence="1" id="KW-0812">Transmembrane</keyword>
<dbReference type="RefSeq" id="WP_176132464.1">
    <property type="nucleotide sequence ID" value="NZ_FUYJ01000001.1"/>
</dbReference>
<dbReference type="EMBL" id="FUYJ01000001">
    <property type="protein sequence ID" value="SKA88178.1"/>
    <property type="molecule type" value="Genomic_DNA"/>
</dbReference>
<feature type="transmembrane region" description="Helical" evidence="1">
    <location>
        <begin position="77"/>
        <end position="98"/>
    </location>
</feature>